<reference evidence="2 3" key="1">
    <citation type="journal article" date="2019" name="Genome Biol. Evol.">
        <title>Nanopore Sequencing Significantly Improves Genome Assembly of the Protozoan Parasite Trypanosoma cruzi.</title>
        <authorList>
            <person name="Diaz-Viraque F."/>
            <person name="Pita S."/>
            <person name="Greif G."/>
            <person name="de Souza R.C.M."/>
            <person name="Iraola G."/>
            <person name="Robello C."/>
        </authorList>
    </citation>
    <scope>NUCLEOTIDE SEQUENCE [LARGE SCALE GENOMIC DNA]</scope>
    <source>
        <strain evidence="2 3">Berenice</strain>
    </source>
</reference>
<evidence type="ECO:0000313" key="2">
    <source>
        <dbReference type="EMBL" id="KAF5215774.1"/>
    </source>
</evidence>
<evidence type="ECO:0008006" key="4">
    <source>
        <dbReference type="Google" id="ProtNLM"/>
    </source>
</evidence>
<evidence type="ECO:0000256" key="1">
    <source>
        <dbReference type="SAM" id="SignalP"/>
    </source>
</evidence>
<feature type="chain" id="PRO_5029654913" description="Mucin TcMUC" evidence="1">
    <location>
        <begin position="24"/>
        <end position="375"/>
    </location>
</feature>
<dbReference type="Proteomes" id="UP000583944">
    <property type="component" value="Unassembled WGS sequence"/>
</dbReference>
<sequence length="375" mass="41477">MCMRWSLVCRSCLLLPFPFVCWCCGRAVWVCACCRGLECVSCVVCGARCMPGCCPLLMWCALCVCLPHLSSPLLLSMSLTVQISPTLLNDHTHDGDDVPSAVRPAGACPVLLPVRVCDDSGGGRTQREGCRRCVCVCVQVPCNSVTTNMLRLGDPHIVVVLTNSRGTARIDALSGRSEASFEAQQGTGCVDAATTCMECHDGTVGCGWWNIYFSEATKRERELLLLLASLLPFVVSHADYCLSADHGWRASTSDVVCRHFTAPVKHTSRRMLWLWMWCRECSRHYFARLLFTAFGRIDASLPESFTAAPCVVLPAHDSLVVWRLADSQAPLHWDMQGCGLPLTVLGTAVWMRRPHERMYCGTMKCVNYAESQRLQ</sequence>
<dbReference type="InterPro" id="IPR021547">
    <property type="entry name" value="DUF2826"/>
</dbReference>
<proteinExistence type="predicted"/>
<keyword evidence="1" id="KW-0732">Signal</keyword>
<gene>
    <name evidence="2" type="ORF">ECC02_011505</name>
</gene>
<dbReference type="EMBL" id="JABDHM010000273">
    <property type="protein sequence ID" value="KAF5215774.1"/>
    <property type="molecule type" value="Genomic_DNA"/>
</dbReference>
<comment type="caution">
    <text evidence="2">The sequence shown here is derived from an EMBL/GenBank/DDBJ whole genome shotgun (WGS) entry which is preliminary data.</text>
</comment>
<organism evidence="2 3">
    <name type="scientific">Trypanosoma cruzi</name>
    <dbReference type="NCBI Taxonomy" id="5693"/>
    <lineage>
        <taxon>Eukaryota</taxon>
        <taxon>Discoba</taxon>
        <taxon>Euglenozoa</taxon>
        <taxon>Kinetoplastea</taxon>
        <taxon>Metakinetoplastina</taxon>
        <taxon>Trypanosomatida</taxon>
        <taxon>Trypanosomatidae</taxon>
        <taxon>Trypanosoma</taxon>
        <taxon>Schizotrypanum</taxon>
    </lineage>
</organism>
<dbReference type="AlphaFoldDB" id="A0A7J6XMP4"/>
<name>A0A7J6XMP4_TRYCR</name>
<dbReference type="Pfam" id="PF11442">
    <property type="entry name" value="DUF2826"/>
    <property type="match status" value="1"/>
</dbReference>
<accession>A0A7J6XMP4</accession>
<evidence type="ECO:0000313" key="3">
    <source>
        <dbReference type="Proteomes" id="UP000583944"/>
    </source>
</evidence>
<feature type="signal peptide" evidence="1">
    <location>
        <begin position="1"/>
        <end position="23"/>
    </location>
</feature>
<protein>
    <recommendedName>
        <fullName evidence="4">Mucin TcMUC</fullName>
    </recommendedName>
</protein>
<dbReference type="VEuPathDB" id="TriTrypDB:ECC02_011505"/>